<dbReference type="OrthoDB" id="6158759at2759"/>
<keyword evidence="2" id="KW-1185">Reference proteome</keyword>
<gene>
    <name evidence="1" type="ORF">MEDL_2126</name>
</gene>
<reference evidence="1" key="1">
    <citation type="submission" date="2021-03" db="EMBL/GenBank/DDBJ databases">
        <authorList>
            <person name="Bekaert M."/>
        </authorList>
    </citation>
    <scope>NUCLEOTIDE SEQUENCE</scope>
</reference>
<name>A0A8S3PS42_MYTED</name>
<dbReference type="EMBL" id="CAJPWZ010000141">
    <property type="protein sequence ID" value="CAG2186574.1"/>
    <property type="molecule type" value="Genomic_DNA"/>
</dbReference>
<protein>
    <submittedName>
        <fullName evidence="1">Uncharacterized protein</fullName>
    </submittedName>
</protein>
<proteinExistence type="predicted"/>
<organism evidence="1 2">
    <name type="scientific">Mytilus edulis</name>
    <name type="common">Blue mussel</name>
    <dbReference type="NCBI Taxonomy" id="6550"/>
    <lineage>
        <taxon>Eukaryota</taxon>
        <taxon>Metazoa</taxon>
        <taxon>Spiralia</taxon>
        <taxon>Lophotrochozoa</taxon>
        <taxon>Mollusca</taxon>
        <taxon>Bivalvia</taxon>
        <taxon>Autobranchia</taxon>
        <taxon>Pteriomorphia</taxon>
        <taxon>Mytilida</taxon>
        <taxon>Mytiloidea</taxon>
        <taxon>Mytilidae</taxon>
        <taxon>Mytilinae</taxon>
        <taxon>Mytilus</taxon>
    </lineage>
</organism>
<comment type="caution">
    <text evidence="1">The sequence shown here is derived from an EMBL/GenBank/DDBJ whole genome shotgun (WGS) entry which is preliminary data.</text>
</comment>
<sequence length="375" mass="43138">MDLIDQFKVEFTNGFRKFVYDYEKQEFDHLVLRNCNGTGPWSFSDATIEYVKGKTFPVHVWLRSVYMDLARKLMIPETIYTTEEKKMFKCFIEANKNQQCLAQLIETEGKIKKEKIKCLLAMHYFKPLALHGKYVVDNCHGYEKCEMCNEPVKADQTLTSFGNSLVWHGQGDIVVARSVVQIELDEALHSLSLTEDEEDEDVEDCKHSSMDEESKDGAKTLSQAIAQAIVNAFCVSKRNGSLFDKFIPSFLATEKNIRIILYNCKFDKLLLSTEFPIWDGNQLNTKTMMQVWVTINYAGDMSNLPCVLDRTQESKFKEVIGEAYGIYLKNVTRPTTILEPTDSVHMELEKEDLKLIIDTDLEFFKLYETLSESGS</sequence>
<evidence type="ECO:0000313" key="2">
    <source>
        <dbReference type="Proteomes" id="UP000683360"/>
    </source>
</evidence>
<evidence type="ECO:0000313" key="1">
    <source>
        <dbReference type="EMBL" id="CAG2186574.1"/>
    </source>
</evidence>
<dbReference type="AlphaFoldDB" id="A0A8S3PS42"/>
<accession>A0A8S3PS42</accession>
<dbReference type="Proteomes" id="UP000683360">
    <property type="component" value="Unassembled WGS sequence"/>
</dbReference>